<evidence type="ECO:0000313" key="2">
    <source>
        <dbReference type="EMBL" id="MEW5289708.1"/>
    </source>
</evidence>
<organism evidence="2 3">
    <name type="scientific">Erwinia papayae</name>
    <dbReference type="NCBI Taxonomy" id="206499"/>
    <lineage>
        <taxon>Bacteria</taxon>
        <taxon>Pseudomonadati</taxon>
        <taxon>Pseudomonadota</taxon>
        <taxon>Gammaproteobacteria</taxon>
        <taxon>Enterobacterales</taxon>
        <taxon>Erwiniaceae</taxon>
        <taxon>Erwinia</taxon>
    </lineage>
</organism>
<sequence>MKIKSLALILFFIPFFSMAKIPDCHSWPMNMAEVWLKNTGVVGIIRLDESKTEIKRLASEKKNNDTYTQIYRFIFHDTKGNSWQVITESDASNEECSLSEVNSYLISKSDINH</sequence>
<feature type="chain" id="PRO_5045689808" evidence="1">
    <location>
        <begin position="20"/>
        <end position="113"/>
    </location>
</feature>
<dbReference type="EMBL" id="JBFKZN010000005">
    <property type="protein sequence ID" value="MEW5289708.1"/>
    <property type="molecule type" value="Genomic_DNA"/>
</dbReference>
<feature type="signal peptide" evidence="1">
    <location>
        <begin position="1"/>
        <end position="19"/>
    </location>
</feature>
<name>A0ABV3N1L7_9GAMM</name>
<keyword evidence="3" id="KW-1185">Reference proteome</keyword>
<accession>A0ABV3N1L7</accession>
<protein>
    <submittedName>
        <fullName evidence="2">Uncharacterized protein</fullName>
    </submittedName>
</protein>
<evidence type="ECO:0000313" key="3">
    <source>
        <dbReference type="Proteomes" id="UP001554567"/>
    </source>
</evidence>
<dbReference type="Proteomes" id="UP001554567">
    <property type="component" value="Unassembled WGS sequence"/>
</dbReference>
<reference evidence="2 3" key="1">
    <citation type="submission" date="2024-07" db="EMBL/GenBank/DDBJ databases">
        <authorList>
            <person name="Dulla G.F.J."/>
            <person name="Delorm J.G."/>
        </authorList>
    </citation>
    <scope>NUCLEOTIDE SEQUENCE [LARGE SCALE GENOMIC DNA]</scope>
    <source>
        <strain evidence="2 3">JGD 233</strain>
    </source>
</reference>
<dbReference type="RefSeq" id="WP_367167483.1">
    <property type="nucleotide sequence ID" value="NZ_JBFKZN010000005.1"/>
</dbReference>
<keyword evidence="1" id="KW-0732">Signal</keyword>
<evidence type="ECO:0000256" key="1">
    <source>
        <dbReference type="SAM" id="SignalP"/>
    </source>
</evidence>
<gene>
    <name evidence="2" type="ORF">ABW286_11030</name>
</gene>
<proteinExistence type="predicted"/>
<comment type="caution">
    <text evidence="2">The sequence shown here is derived from an EMBL/GenBank/DDBJ whole genome shotgun (WGS) entry which is preliminary data.</text>
</comment>